<protein>
    <submittedName>
        <fullName evidence="1">Uncharacterized protein</fullName>
    </submittedName>
</protein>
<evidence type="ECO:0000313" key="1">
    <source>
        <dbReference type="EMBL" id="KAI3780612.1"/>
    </source>
</evidence>
<dbReference type="EMBL" id="CM042010">
    <property type="protein sequence ID" value="KAI3780612.1"/>
    <property type="molecule type" value="Genomic_DNA"/>
</dbReference>
<evidence type="ECO:0000313" key="2">
    <source>
        <dbReference type="Proteomes" id="UP001055811"/>
    </source>
</evidence>
<accession>A0ACB9GD04</accession>
<comment type="caution">
    <text evidence="1">The sequence shown here is derived from an EMBL/GenBank/DDBJ whole genome shotgun (WGS) entry which is preliminary data.</text>
</comment>
<reference evidence="2" key="1">
    <citation type="journal article" date="2022" name="Mol. Ecol. Resour.">
        <title>The genomes of chicory, endive, great burdock and yacon provide insights into Asteraceae palaeo-polyploidization history and plant inulin production.</title>
        <authorList>
            <person name="Fan W."/>
            <person name="Wang S."/>
            <person name="Wang H."/>
            <person name="Wang A."/>
            <person name="Jiang F."/>
            <person name="Liu H."/>
            <person name="Zhao H."/>
            <person name="Xu D."/>
            <person name="Zhang Y."/>
        </authorList>
    </citation>
    <scope>NUCLEOTIDE SEQUENCE [LARGE SCALE GENOMIC DNA]</scope>
    <source>
        <strain evidence="2">cv. Punajuju</strain>
    </source>
</reference>
<keyword evidence="2" id="KW-1185">Reference proteome</keyword>
<gene>
    <name evidence="1" type="ORF">L2E82_10597</name>
</gene>
<reference evidence="1 2" key="2">
    <citation type="journal article" date="2022" name="Mol. Ecol. Resour.">
        <title>The genomes of chicory, endive, great burdock and yacon provide insights into Asteraceae paleo-polyploidization history and plant inulin production.</title>
        <authorList>
            <person name="Fan W."/>
            <person name="Wang S."/>
            <person name="Wang H."/>
            <person name="Wang A."/>
            <person name="Jiang F."/>
            <person name="Liu H."/>
            <person name="Zhao H."/>
            <person name="Xu D."/>
            <person name="Zhang Y."/>
        </authorList>
    </citation>
    <scope>NUCLEOTIDE SEQUENCE [LARGE SCALE GENOMIC DNA]</scope>
    <source>
        <strain evidence="2">cv. Punajuju</strain>
        <tissue evidence="1">Leaves</tissue>
    </source>
</reference>
<name>A0ACB9GD04_CICIN</name>
<sequence>MVKRDWLFKANHQVHAAASFTMRNILESIMGNIDVTQTGKPMIHLGHGDPSVYPCFRTSPVVEDALMDAIRSAKFNGYADGAGIDPARSAIAEYLSRDIPYNLTTDDILLTVGAEHAIHVLLTALASPGANILFPKPNYPTYEARAKFNSLEVRHFDLLPEKGWEVDLDGVKALADDRTVAIVLINPGNPCGNVFAFEHMQKIAETAKELGIMVISDEVYAHQVFGEKPFIPMGVFGHIAPVVTLGTLSKRWIVPGWRFGWIAITDPIGILHKNGIVDCIKSCLVITADPPTVIQGAIPRILKSTPESFFVNINKLLKEAADMFFEKLKEIPLVACPHKPEGSMFALVKLKLSAFDDIVDDVDFCMKLAKEESMILLPGMATLNHIWDAFGLKNWLRVSIAADPTVLEDAIGRIKAFCLRHAKDIGQRKVCPPM</sequence>
<proteinExistence type="predicted"/>
<organism evidence="1 2">
    <name type="scientific">Cichorium intybus</name>
    <name type="common">Chicory</name>
    <dbReference type="NCBI Taxonomy" id="13427"/>
    <lineage>
        <taxon>Eukaryota</taxon>
        <taxon>Viridiplantae</taxon>
        <taxon>Streptophyta</taxon>
        <taxon>Embryophyta</taxon>
        <taxon>Tracheophyta</taxon>
        <taxon>Spermatophyta</taxon>
        <taxon>Magnoliopsida</taxon>
        <taxon>eudicotyledons</taxon>
        <taxon>Gunneridae</taxon>
        <taxon>Pentapetalae</taxon>
        <taxon>asterids</taxon>
        <taxon>campanulids</taxon>
        <taxon>Asterales</taxon>
        <taxon>Asteraceae</taxon>
        <taxon>Cichorioideae</taxon>
        <taxon>Cichorieae</taxon>
        <taxon>Cichoriinae</taxon>
        <taxon>Cichorium</taxon>
    </lineage>
</organism>
<dbReference type="Proteomes" id="UP001055811">
    <property type="component" value="Linkage Group LG02"/>
</dbReference>